<organism evidence="3 4">
    <name type="scientific">Rhypophila decipiens</name>
    <dbReference type="NCBI Taxonomy" id="261697"/>
    <lineage>
        <taxon>Eukaryota</taxon>
        <taxon>Fungi</taxon>
        <taxon>Dikarya</taxon>
        <taxon>Ascomycota</taxon>
        <taxon>Pezizomycotina</taxon>
        <taxon>Sordariomycetes</taxon>
        <taxon>Sordariomycetidae</taxon>
        <taxon>Sordariales</taxon>
        <taxon>Naviculisporaceae</taxon>
        <taxon>Rhypophila</taxon>
    </lineage>
</organism>
<dbReference type="InterPro" id="IPR051026">
    <property type="entry name" value="PI/PC_transfer"/>
</dbReference>
<dbReference type="InterPro" id="IPR036865">
    <property type="entry name" value="CRAL-TRIO_dom_sf"/>
</dbReference>
<dbReference type="PANTHER" id="PTHR45657">
    <property type="entry name" value="CRAL-TRIO DOMAIN-CONTAINING PROTEIN YKL091C-RELATED"/>
    <property type="match status" value="1"/>
</dbReference>
<dbReference type="EMBL" id="MU858076">
    <property type="protein sequence ID" value="KAK4215714.1"/>
    <property type="molecule type" value="Genomic_DNA"/>
</dbReference>
<feature type="domain" description="CRAL-TRIO" evidence="2">
    <location>
        <begin position="133"/>
        <end position="299"/>
    </location>
</feature>
<evidence type="ECO:0000313" key="4">
    <source>
        <dbReference type="Proteomes" id="UP001301769"/>
    </source>
</evidence>
<dbReference type="PROSITE" id="PS50191">
    <property type="entry name" value="CRAL_TRIO"/>
    <property type="match status" value="1"/>
</dbReference>
<protein>
    <submittedName>
        <fullName evidence="3">CRAL-TRIO domain-containing protein</fullName>
    </submittedName>
</protein>
<keyword evidence="4" id="KW-1185">Reference proteome</keyword>
<proteinExistence type="predicted"/>
<evidence type="ECO:0000313" key="3">
    <source>
        <dbReference type="EMBL" id="KAK4215714.1"/>
    </source>
</evidence>
<dbReference type="InterPro" id="IPR036273">
    <property type="entry name" value="CRAL/TRIO_N_dom_sf"/>
</dbReference>
<feature type="region of interest" description="Disordered" evidence="1">
    <location>
        <begin position="1"/>
        <end position="33"/>
    </location>
</feature>
<dbReference type="SUPFAM" id="SSF52087">
    <property type="entry name" value="CRAL/TRIO domain"/>
    <property type="match status" value="1"/>
</dbReference>
<dbReference type="Pfam" id="PF00650">
    <property type="entry name" value="CRAL_TRIO"/>
    <property type="match status" value="1"/>
</dbReference>
<reference evidence="3" key="2">
    <citation type="submission" date="2023-05" db="EMBL/GenBank/DDBJ databases">
        <authorList>
            <consortium name="Lawrence Berkeley National Laboratory"/>
            <person name="Steindorff A."/>
            <person name="Hensen N."/>
            <person name="Bonometti L."/>
            <person name="Westerberg I."/>
            <person name="Brannstrom I.O."/>
            <person name="Guillou S."/>
            <person name="Cros-Aarteil S."/>
            <person name="Calhoun S."/>
            <person name="Haridas S."/>
            <person name="Kuo A."/>
            <person name="Mondo S."/>
            <person name="Pangilinan J."/>
            <person name="Riley R."/>
            <person name="Labutti K."/>
            <person name="Andreopoulos B."/>
            <person name="Lipzen A."/>
            <person name="Chen C."/>
            <person name="Yanf M."/>
            <person name="Daum C."/>
            <person name="Ng V."/>
            <person name="Clum A."/>
            <person name="Ohm R."/>
            <person name="Martin F."/>
            <person name="Silar P."/>
            <person name="Natvig D."/>
            <person name="Lalanne C."/>
            <person name="Gautier V."/>
            <person name="Ament-Velasquez S.L."/>
            <person name="Kruys A."/>
            <person name="Hutchinson M.I."/>
            <person name="Powell A.J."/>
            <person name="Barry K."/>
            <person name="Miller A.N."/>
            <person name="Grigoriev I.V."/>
            <person name="Debuchy R."/>
            <person name="Gladieux P."/>
            <person name="Thoren M.H."/>
            <person name="Johannesson H."/>
        </authorList>
    </citation>
    <scope>NUCLEOTIDE SEQUENCE</scope>
    <source>
        <strain evidence="3">PSN293</strain>
    </source>
</reference>
<dbReference type="Gene3D" id="3.40.525.10">
    <property type="entry name" value="CRAL-TRIO lipid binding domain"/>
    <property type="match status" value="1"/>
</dbReference>
<dbReference type="SMART" id="SM00516">
    <property type="entry name" value="SEC14"/>
    <property type="match status" value="1"/>
</dbReference>
<dbReference type="Proteomes" id="UP001301769">
    <property type="component" value="Unassembled WGS sequence"/>
</dbReference>
<dbReference type="Gene3D" id="1.10.8.20">
    <property type="entry name" value="N-terminal domain of phosphatidylinositol transfer protein sec14p"/>
    <property type="match status" value="1"/>
</dbReference>
<reference evidence="3" key="1">
    <citation type="journal article" date="2023" name="Mol. Phylogenet. Evol.">
        <title>Genome-scale phylogeny and comparative genomics of the fungal order Sordariales.</title>
        <authorList>
            <person name="Hensen N."/>
            <person name="Bonometti L."/>
            <person name="Westerberg I."/>
            <person name="Brannstrom I.O."/>
            <person name="Guillou S."/>
            <person name="Cros-Aarteil S."/>
            <person name="Calhoun S."/>
            <person name="Haridas S."/>
            <person name="Kuo A."/>
            <person name="Mondo S."/>
            <person name="Pangilinan J."/>
            <person name="Riley R."/>
            <person name="LaButti K."/>
            <person name="Andreopoulos B."/>
            <person name="Lipzen A."/>
            <person name="Chen C."/>
            <person name="Yan M."/>
            <person name="Daum C."/>
            <person name="Ng V."/>
            <person name="Clum A."/>
            <person name="Steindorff A."/>
            <person name="Ohm R.A."/>
            <person name="Martin F."/>
            <person name="Silar P."/>
            <person name="Natvig D.O."/>
            <person name="Lalanne C."/>
            <person name="Gautier V."/>
            <person name="Ament-Velasquez S.L."/>
            <person name="Kruys A."/>
            <person name="Hutchinson M.I."/>
            <person name="Powell A.J."/>
            <person name="Barry K."/>
            <person name="Miller A.N."/>
            <person name="Grigoriev I.V."/>
            <person name="Debuchy R."/>
            <person name="Gladieux P."/>
            <person name="Hiltunen Thoren M."/>
            <person name="Johannesson H."/>
        </authorList>
    </citation>
    <scope>NUCLEOTIDE SEQUENCE</scope>
    <source>
        <strain evidence="3">PSN293</strain>
    </source>
</reference>
<sequence length="388" mass="43218">MNGRRPFPTTSNQIVTEPTAKKMQNGHQKQPDHTAGLTAQEQLAFDGLKRLCEARGLTKRPAGLAKEDVSDGLNDDATLLRFLKARQFSIDAAMEQFQESWAIRTSVDAIRGYDTIDVDIFESIRHMYPHWSGRRDKRGLPICLFDTTHLNADALARYSKQRAASGLEATRQAIVFHDYLTRFVLPLCSSAAGRPISSAVYLCDVGTLTLRQTWSVRGYAQDISQLLATCYPEVIDRVYVLNASAYFARIWAVIKKWVDPRTAAKLVIVQSSEVMDTLLESMDIEDIPKQYGGRFEAKHRMVPRLDEETRQGSGCQGAVGEEVLLPRGPIKWVVDSIQVVNENGNRNSVCEKKVAVAVGTQNGKDRKEIVARHGRAETPKTVEGDGAL</sequence>
<evidence type="ECO:0000256" key="1">
    <source>
        <dbReference type="SAM" id="MobiDB-lite"/>
    </source>
</evidence>
<dbReference type="InterPro" id="IPR011074">
    <property type="entry name" value="CRAL/TRIO_N_dom"/>
</dbReference>
<name>A0AAN6YAZ0_9PEZI</name>
<dbReference type="Pfam" id="PF03765">
    <property type="entry name" value="CRAL_TRIO_N"/>
    <property type="match status" value="1"/>
</dbReference>
<accession>A0AAN6YAZ0</accession>
<dbReference type="CDD" id="cd00170">
    <property type="entry name" value="SEC14"/>
    <property type="match status" value="1"/>
</dbReference>
<dbReference type="InterPro" id="IPR001251">
    <property type="entry name" value="CRAL-TRIO_dom"/>
</dbReference>
<gene>
    <name evidence="3" type="ORF">QBC37DRAFT_457776</name>
</gene>
<dbReference type="AlphaFoldDB" id="A0AAN6YAZ0"/>
<dbReference type="SMART" id="SM01100">
    <property type="entry name" value="CRAL_TRIO_N"/>
    <property type="match status" value="1"/>
</dbReference>
<comment type="caution">
    <text evidence="3">The sequence shown here is derived from an EMBL/GenBank/DDBJ whole genome shotgun (WGS) entry which is preliminary data.</text>
</comment>
<dbReference type="SUPFAM" id="SSF46938">
    <property type="entry name" value="CRAL/TRIO N-terminal domain"/>
    <property type="match status" value="1"/>
</dbReference>
<evidence type="ECO:0000259" key="2">
    <source>
        <dbReference type="PROSITE" id="PS50191"/>
    </source>
</evidence>
<dbReference type="PANTHER" id="PTHR45657:SF20">
    <property type="entry name" value="CRAL_TRIO DOMAIN PROTEIN (AFU_ORTHOLOGUE AFUA_5G00680)"/>
    <property type="match status" value="1"/>
</dbReference>